<feature type="transmembrane region" description="Helical" evidence="6">
    <location>
        <begin position="180"/>
        <end position="201"/>
    </location>
</feature>
<dbReference type="Proteomes" id="UP000306918">
    <property type="component" value="Unassembled WGS sequence"/>
</dbReference>
<dbReference type="RefSeq" id="WP_136579067.1">
    <property type="nucleotide sequence ID" value="NZ_STFF01000006.1"/>
</dbReference>
<feature type="transmembrane region" description="Helical" evidence="6">
    <location>
        <begin position="307"/>
        <end position="324"/>
    </location>
</feature>
<feature type="transmembrane region" description="Helical" evidence="6">
    <location>
        <begin position="456"/>
        <end position="477"/>
    </location>
</feature>
<dbReference type="PANTHER" id="PTHR30250:SF11">
    <property type="entry name" value="O-ANTIGEN TRANSPORTER-RELATED"/>
    <property type="match status" value="1"/>
</dbReference>
<accession>A0A4V4H0A3</accession>
<organism evidence="7 8">
    <name type="scientific">Niastella caeni</name>
    <dbReference type="NCBI Taxonomy" id="2569763"/>
    <lineage>
        <taxon>Bacteria</taxon>
        <taxon>Pseudomonadati</taxon>
        <taxon>Bacteroidota</taxon>
        <taxon>Chitinophagia</taxon>
        <taxon>Chitinophagales</taxon>
        <taxon>Chitinophagaceae</taxon>
        <taxon>Niastella</taxon>
    </lineage>
</organism>
<feature type="transmembrane region" description="Helical" evidence="6">
    <location>
        <begin position="122"/>
        <end position="144"/>
    </location>
</feature>
<keyword evidence="3 6" id="KW-0812">Transmembrane</keyword>
<dbReference type="Pfam" id="PF01943">
    <property type="entry name" value="Polysacc_synt"/>
    <property type="match status" value="1"/>
</dbReference>
<keyword evidence="5 6" id="KW-0472">Membrane</keyword>
<evidence type="ECO:0000256" key="3">
    <source>
        <dbReference type="ARBA" id="ARBA00022692"/>
    </source>
</evidence>
<dbReference type="InterPro" id="IPR002797">
    <property type="entry name" value="Polysacc_synth"/>
</dbReference>
<evidence type="ECO:0000256" key="5">
    <source>
        <dbReference type="ARBA" id="ARBA00023136"/>
    </source>
</evidence>
<protein>
    <submittedName>
        <fullName evidence="7">Polysaccharide biosynthesis protein</fullName>
    </submittedName>
</protein>
<evidence type="ECO:0000256" key="1">
    <source>
        <dbReference type="ARBA" id="ARBA00004651"/>
    </source>
</evidence>
<comment type="subcellular location">
    <subcellularLocation>
        <location evidence="1">Cell membrane</location>
        <topology evidence="1">Multi-pass membrane protein</topology>
    </subcellularLocation>
</comment>
<feature type="transmembrane region" description="Helical" evidence="6">
    <location>
        <begin position="432"/>
        <end position="450"/>
    </location>
</feature>
<comment type="caution">
    <text evidence="7">The sequence shown here is derived from an EMBL/GenBank/DDBJ whole genome shotgun (WGS) entry which is preliminary data.</text>
</comment>
<reference evidence="7 8" key="1">
    <citation type="submission" date="2019-04" db="EMBL/GenBank/DDBJ databases">
        <title>Niastella caeni sp. nov., isolated from activated sludge.</title>
        <authorList>
            <person name="Sheng M."/>
        </authorList>
    </citation>
    <scope>NUCLEOTIDE SEQUENCE [LARGE SCALE GENOMIC DNA]</scope>
    <source>
        <strain evidence="7 8">HX-2-15</strain>
    </source>
</reference>
<feature type="transmembrane region" description="Helical" evidence="6">
    <location>
        <begin position="245"/>
        <end position="264"/>
    </location>
</feature>
<evidence type="ECO:0000256" key="6">
    <source>
        <dbReference type="SAM" id="Phobius"/>
    </source>
</evidence>
<feature type="transmembrane region" description="Helical" evidence="6">
    <location>
        <begin position="374"/>
        <end position="391"/>
    </location>
</feature>
<evidence type="ECO:0000256" key="4">
    <source>
        <dbReference type="ARBA" id="ARBA00022989"/>
    </source>
</evidence>
<feature type="transmembrane region" description="Helical" evidence="6">
    <location>
        <begin position="35"/>
        <end position="63"/>
    </location>
</feature>
<keyword evidence="2" id="KW-1003">Cell membrane</keyword>
<feature type="transmembrane region" description="Helical" evidence="6">
    <location>
        <begin position="12"/>
        <end position="29"/>
    </location>
</feature>
<keyword evidence="8" id="KW-1185">Reference proteome</keyword>
<feature type="transmembrane region" description="Helical" evidence="6">
    <location>
        <begin position="156"/>
        <end position="174"/>
    </location>
</feature>
<feature type="transmembrane region" description="Helical" evidence="6">
    <location>
        <begin position="336"/>
        <end position="353"/>
    </location>
</feature>
<evidence type="ECO:0000313" key="7">
    <source>
        <dbReference type="EMBL" id="THU35826.1"/>
    </source>
</evidence>
<proteinExistence type="predicted"/>
<dbReference type="InterPro" id="IPR050833">
    <property type="entry name" value="Poly_Biosynth_Transport"/>
</dbReference>
<dbReference type="PANTHER" id="PTHR30250">
    <property type="entry name" value="PST FAMILY PREDICTED COLANIC ACID TRANSPORTER"/>
    <property type="match status" value="1"/>
</dbReference>
<gene>
    <name evidence="7" type="ORF">FAM09_20745</name>
</gene>
<dbReference type="EMBL" id="STFF01000006">
    <property type="protein sequence ID" value="THU35826.1"/>
    <property type="molecule type" value="Genomic_DNA"/>
</dbReference>
<feature type="transmembrane region" description="Helical" evidence="6">
    <location>
        <begin position="83"/>
        <end position="102"/>
    </location>
</feature>
<evidence type="ECO:0000313" key="8">
    <source>
        <dbReference type="Proteomes" id="UP000306918"/>
    </source>
</evidence>
<sequence>MSIRRQSIISSFLVYIGFALGLFNTYLYAKGFTEAQYGLIGTFIAFANIMLSFSNVGLSFYIYKFFPYYNDNLPPQKNDMITLALVTSLTAFLFVVISGIVFKDFFIRKYSENSPEIVYYYYWLFPFGLGLSIYTIFEAYAWQLRKSVVTNFLKEILWRLFATILIVLTFMRVIKDFDVFIKVYAFTYMGIALTLLIYLLAKRQVYFTFNISRVTKKFYKKIVGVIVFIWAGNFVMNLSQVFDTLVIGAVVANGMTFVGIYTLAQNMSSMVYAPQRAIISASIPALSQAWKDKDFGNINRIYQRSSINQLIFAIAMFSLIWLNFTDGVLTFHLKQGYLDARIIFLYIGLSKVIDMGTGVNGQIIGTSIYWKVEFISGIILLLMTLPLNYILTKQLGAVGPAIANLISMTVYNAIRYFFLLKKFNLQPFTAKTMYAILLGVSCYIVSYLLFNNYQGIGWIILRSSVFTLLYATGVLLLDLSPDVLPVWSSIRKRFRKP</sequence>
<name>A0A4V4H0A3_9BACT</name>
<keyword evidence="4 6" id="KW-1133">Transmembrane helix</keyword>
<dbReference type="AlphaFoldDB" id="A0A4V4H0A3"/>
<evidence type="ECO:0000256" key="2">
    <source>
        <dbReference type="ARBA" id="ARBA00022475"/>
    </source>
</evidence>
<feature type="transmembrane region" description="Helical" evidence="6">
    <location>
        <begin position="222"/>
        <end position="239"/>
    </location>
</feature>
<feature type="transmembrane region" description="Helical" evidence="6">
    <location>
        <begin position="397"/>
        <end position="420"/>
    </location>
</feature>
<dbReference type="GO" id="GO:0005886">
    <property type="term" value="C:plasma membrane"/>
    <property type="evidence" value="ECO:0007669"/>
    <property type="project" value="UniProtKB-SubCell"/>
</dbReference>
<dbReference type="OrthoDB" id="88014at2"/>